<dbReference type="EMBL" id="RJJE01000017">
    <property type="protein sequence ID" value="RNI27376.1"/>
    <property type="molecule type" value="Genomic_DNA"/>
</dbReference>
<sequence length="279" mass="32365">MNQVPRINIPFEQLKSIVLDTLERFEGSFEFKNLCNMIGATAVQKGLVSNPHPTHYQTFYFPLQREDENLVREIIWNLIVERVVTIGDYHNDSWPWLSLTDYGKTVIGSLQPTPHDPSGYMDRLKREVPELDGIIETYLSESIRTYSINQLLSSTITLGCASEKALLLLIDTYAETFRNGQAGQRFGKRVEGKFIKTQYEEFDKDFKRHLGQLPYELRDGYTNTLLGVFEMIRRNRNSAGHPTGKQIDKDTLFANLQVFIPYCKYIYDLKEYLEESSHD</sequence>
<gene>
    <name evidence="1" type="ORF">EFA69_14650</name>
</gene>
<organism evidence="1 2">
    <name type="scientific">Rufibacter immobilis</name>
    <dbReference type="NCBI Taxonomy" id="1348778"/>
    <lineage>
        <taxon>Bacteria</taxon>
        <taxon>Pseudomonadati</taxon>
        <taxon>Bacteroidota</taxon>
        <taxon>Cytophagia</taxon>
        <taxon>Cytophagales</taxon>
        <taxon>Hymenobacteraceae</taxon>
        <taxon>Rufibacter</taxon>
    </lineage>
</organism>
<reference evidence="1 2" key="1">
    <citation type="submission" date="2018-11" db="EMBL/GenBank/DDBJ databases">
        <title>Rufibacter latericius sp. nov., isolated from water in Baiyang Lake.</title>
        <authorList>
            <person name="Yang Y."/>
        </authorList>
    </citation>
    <scope>NUCLEOTIDE SEQUENCE [LARGE SCALE GENOMIC DNA]</scope>
    <source>
        <strain evidence="1 2">MCC P1</strain>
    </source>
</reference>
<evidence type="ECO:0000313" key="2">
    <source>
        <dbReference type="Proteomes" id="UP000271010"/>
    </source>
</evidence>
<dbReference type="RefSeq" id="WP_123133844.1">
    <property type="nucleotide sequence ID" value="NZ_RJJE01000017.1"/>
</dbReference>
<dbReference type="AlphaFoldDB" id="A0A3M9MPD1"/>
<name>A0A3M9MPD1_9BACT</name>
<protein>
    <submittedName>
        <fullName evidence="1">Uncharacterized protein</fullName>
    </submittedName>
</protein>
<proteinExistence type="predicted"/>
<evidence type="ECO:0000313" key="1">
    <source>
        <dbReference type="EMBL" id="RNI27376.1"/>
    </source>
</evidence>
<comment type="caution">
    <text evidence="1">The sequence shown here is derived from an EMBL/GenBank/DDBJ whole genome shotgun (WGS) entry which is preliminary data.</text>
</comment>
<keyword evidence="2" id="KW-1185">Reference proteome</keyword>
<dbReference type="Proteomes" id="UP000271010">
    <property type="component" value="Unassembled WGS sequence"/>
</dbReference>
<accession>A0A3M9MPD1</accession>
<dbReference type="OrthoDB" id="799283at2"/>